<protein>
    <submittedName>
        <fullName evidence="2">Uncharacterized protein</fullName>
    </submittedName>
</protein>
<reference evidence="2 3" key="1">
    <citation type="submission" date="2019-04" db="EMBL/GenBank/DDBJ databases">
        <title>Draft genome sequences of Streptomyces avermitilis ATCC 31267.</title>
        <authorList>
            <person name="Komaki H."/>
            <person name="Tamura T."/>
            <person name="Hosoyama A."/>
        </authorList>
    </citation>
    <scope>NUCLEOTIDE SEQUENCE [LARGE SCALE GENOMIC DNA]</scope>
    <source>
        <strain evidence="2 3">ATCC 31267</strain>
    </source>
</reference>
<evidence type="ECO:0000313" key="3">
    <source>
        <dbReference type="Proteomes" id="UP000299211"/>
    </source>
</evidence>
<name>A0A4D4N6H7_STRAX</name>
<evidence type="ECO:0000256" key="1">
    <source>
        <dbReference type="SAM" id="MobiDB-lite"/>
    </source>
</evidence>
<dbReference type="EMBL" id="BJHY01000002">
    <property type="protein sequence ID" value="GDY80023.1"/>
    <property type="molecule type" value="Genomic_DNA"/>
</dbReference>
<accession>A0A4D4N6H7</accession>
<sequence length="304" mass="32718">MAVQIGLGVGVRAWWGYRSQASLRCAHHTALRVKHRVGVVQTARQRNGTRPLADVMVFQSVVHIGGMAREMLDPGGIDAGSLARRDELCVGQADGGTVALLEPGPEVLRVSQVTELAGRDAFPAADPGHVDPLSRYVEGRGDYRSRGGGNGSAGACRTDGRPERDLKDAGPQRLQRQRPLGLSPVCASRASPHRVLEGFHILRHREVVTLEHGVVDQPCRGQEPLLFELRVGQVGRVGLDGLPGDTDPGAPAYPGGSAAHHGVGGRDSLMLGFRMGRRGWRFRTAGSLLNDVREFVRQSPELVR</sequence>
<dbReference type="Proteomes" id="UP000299211">
    <property type="component" value="Unassembled WGS sequence"/>
</dbReference>
<feature type="region of interest" description="Disordered" evidence="1">
    <location>
        <begin position="122"/>
        <end position="185"/>
    </location>
</feature>
<evidence type="ECO:0000313" key="2">
    <source>
        <dbReference type="EMBL" id="GDY80023.1"/>
    </source>
</evidence>
<proteinExistence type="predicted"/>
<feature type="compositionally biased region" description="Basic and acidic residues" evidence="1">
    <location>
        <begin position="158"/>
        <end position="170"/>
    </location>
</feature>
<comment type="caution">
    <text evidence="2">The sequence shown here is derived from an EMBL/GenBank/DDBJ whole genome shotgun (WGS) entry which is preliminary data.</text>
</comment>
<dbReference type="AlphaFoldDB" id="A0A4D4N6H7"/>
<organism evidence="2 3">
    <name type="scientific">Streptomyces avermitilis</name>
    <dbReference type="NCBI Taxonomy" id="33903"/>
    <lineage>
        <taxon>Bacteria</taxon>
        <taxon>Bacillati</taxon>
        <taxon>Actinomycetota</taxon>
        <taxon>Actinomycetes</taxon>
        <taxon>Kitasatosporales</taxon>
        <taxon>Streptomycetaceae</taxon>
        <taxon>Streptomyces</taxon>
    </lineage>
</organism>
<gene>
    <name evidence="2" type="ORF">SAV31267_095080</name>
</gene>